<evidence type="ECO:0000313" key="1">
    <source>
        <dbReference type="EMBL" id="KAK4524252.1"/>
    </source>
</evidence>
<dbReference type="Proteomes" id="UP001300502">
    <property type="component" value="Unassembled WGS sequence"/>
</dbReference>
<proteinExistence type="predicted"/>
<protein>
    <recommendedName>
        <fullName evidence="3">Clu domain-containing protein</fullName>
    </recommendedName>
</protein>
<evidence type="ECO:0008006" key="3">
    <source>
        <dbReference type="Google" id="ProtNLM"/>
    </source>
</evidence>
<sequence>MTQRLKNTKRNIQQESIREASSSLFLGKQQITNEHEFSEALLEKSLNSLLALFSQTEASRIAENLTHSQLRADDSPKLTSTLAICVYEQPGKDRIAKAREILEWELAYASARQRLTANVRALLNLCILSRTENTEFDRDLAFSTIQEKLEVLEARLQSAGKNVERNRVLLAKNLLEAEYLIEKGLCYKSRNQHEEALTFFKQALQPAFVGAELGFRKWLLTSLKWTALGEMEAKRWLQATVYFADYCGRCLFHIEEVVLQQNTPAVYSEAKNHVEKSNAEPRSQLKYFIPGDFVDSFLNLCECLFHLRLYDEANFCVNYISPVALAVDDEEITSRHFELKMNINDSINREKRKTLASEDEDWDSEFGSIDTEELHPRFSNLFGDKFFQSRSDKDHKLNLLKEQIEVRSSFASLSSLIKYPKPTVLYSLRLPDGRMQLHETEFESWLLHYSFTNDRQPERGPQKETAPSSECIPGPEAILDRLKRLDQVTVEWAEMYFLLIWDAFREKKLSLISKYADTYFGALHAASSELNTTEKKENTEKLFQLSMEIEDIVRNAIKFPSTNASKVTVTKHLDILESSFPSMTSRIRLYKVQARGHYELENGNSASFLDITKNFLEIQRACCNREDVFTLVLKNWESIDFDDITFSTKDLELQLDAIASLYLLLCQRSPLTGKQMMCSDGYREVIPRRRDFQGLMKKFKLQYEYIPNKSRVKAKTAFVLAHYGFHSTGDKTTAERQLFESLVLWKQYANDHLEHPTPLLVGETVQVILDFFSNILSLNGKAIYSLAATTAEHAAHFFITRSTSIPIMLRCVRISQVSGLYPFVIVYLLQILETYLVLRDGVEFMSCVLHTIDAAIEFGYFSCALELIECGITYIQESTNANGKTLPGRDESKDVENRHSFFSLIGRMKVFEELKIRTGIILICTGYFHAAEKLFRQLSLQSRDHRVTALCRLYLTEIYYRSNRHCQCLKVCEQLERMTSFRVSQLLENVRLSFQLTLWDLELRISEAAIFMKVRSLSKQKHFTEALKNIDFAFIKFHRGQLRHLSRLYYLRGKILTQMMIHLKGDVNYQSSHCYITCFIAKTERLVGPRTIQITSQGAQSMERKVDWQFSVESKEDLISQALDSLFRSINYFKKIGQEWMIAKAQLCIGKLINAYLVTQVTMESDFKWIPLKHHVRDYLKFVSKIESAEEIHPDRILISACKTWKGCYSLRELLSGYITLVEYYCLTGYSVGASYLFHECWLLLSELFLTDLNKQSCVQLKTGQSMEYVIKILSKMAWILVTFFSREEAEHYLFVLDALNNLKLRYYEMQTCREDDDSKVTEDNYSVDEKHSDMHFDGESIEQYSIVDITSADVHRPTSDEFPQENLESRANRIWSFLQENEQRNPSSLSASQRRLSVLQEEQRNIYEVGEGTRKLLSQGEIRKLVYRVSEVYPVDISSFTEEKSSKPSSHSTCGVFCVNQLYHNSWSIFHHLKLLICQYLRGGKWKGLEECSRLNWRGWVEWLGVARSIRKKSPHVYKVPKELVTKSLFICYSDRFLLLYAPCRQIQYSIPLYPHMMKHKLDSPRTEKESIPIPSETVKILKGLVMNEEERAFLGSFSYHFLERFQPKKRCKSRLVEILKHMLSSSMLHSLLHQKENGELSRDSPVLMFVDPDIAFVPWEFMLDICAVRCGNCSDLVQSKYMERLEKDSTTCIRPKICWFDEKVVRKSFLATTTNTQKKQLQQLEKTWNGSWKLVSLNDTEGEEEDWIPWQGPFPLSLQPQTAAWLEKKWKDGKIQVTSLCNADAFRLLRFYCPVDGLHIACFLCAMQDGLPLPWTTWRTFLERLPLAISLFVPTKYMEDILSLELFQSIEYTNKPLSIWIQELLAAAKCFPIFIYVNRTTAIKYCGC</sequence>
<dbReference type="EMBL" id="JANCYU010000022">
    <property type="protein sequence ID" value="KAK4524252.1"/>
    <property type="molecule type" value="Genomic_DNA"/>
</dbReference>
<gene>
    <name evidence="1" type="ORF">GAYE_SCF02G2151</name>
</gene>
<comment type="caution">
    <text evidence="1">The sequence shown here is derived from an EMBL/GenBank/DDBJ whole genome shotgun (WGS) entry which is preliminary data.</text>
</comment>
<reference evidence="1 2" key="1">
    <citation type="submission" date="2022-07" db="EMBL/GenBank/DDBJ databases">
        <title>Genome-wide signatures of adaptation to extreme environments.</title>
        <authorList>
            <person name="Cho C.H."/>
            <person name="Yoon H.S."/>
        </authorList>
    </citation>
    <scope>NUCLEOTIDE SEQUENCE [LARGE SCALE GENOMIC DNA]</scope>
    <source>
        <strain evidence="1 2">108.79 E11</strain>
    </source>
</reference>
<evidence type="ECO:0000313" key="2">
    <source>
        <dbReference type="Proteomes" id="UP001300502"/>
    </source>
</evidence>
<name>A0AAV9IAA5_9RHOD</name>
<organism evidence="1 2">
    <name type="scientific">Galdieria yellowstonensis</name>
    <dbReference type="NCBI Taxonomy" id="3028027"/>
    <lineage>
        <taxon>Eukaryota</taxon>
        <taxon>Rhodophyta</taxon>
        <taxon>Bangiophyceae</taxon>
        <taxon>Galdieriales</taxon>
        <taxon>Galdieriaceae</taxon>
        <taxon>Galdieria</taxon>
    </lineage>
</organism>
<keyword evidence="2" id="KW-1185">Reference proteome</keyword>
<accession>A0AAV9IAA5</accession>